<evidence type="ECO:0000313" key="2">
    <source>
        <dbReference type="EMBL" id="MBS7527118.1"/>
    </source>
</evidence>
<gene>
    <name evidence="2" type="ORF">KHM83_10535</name>
</gene>
<dbReference type="InterPro" id="IPR013324">
    <property type="entry name" value="RNA_pol_sigma_r3/r4-like"/>
</dbReference>
<dbReference type="Gene3D" id="1.10.10.10">
    <property type="entry name" value="Winged helix-like DNA-binding domain superfamily/Winged helix DNA-binding domain"/>
    <property type="match status" value="1"/>
</dbReference>
<name>A0ABS5PPY0_9FIRM</name>
<evidence type="ECO:0000313" key="3">
    <source>
        <dbReference type="Proteomes" id="UP000746471"/>
    </source>
</evidence>
<dbReference type="Pfam" id="PF04545">
    <property type="entry name" value="Sigma70_r4"/>
    <property type="match status" value="1"/>
</dbReference>
<protein>
    <submittedName>
        <fullName evidence="2">Sigma-70 family RNA polymerase sigma factor</fullName>
    </submittedName>
</protein>
<proteinExistence type="predicted"/>
<feature type="domain" description="RNA polymerase sigma-70 region 4" evidence="1">
    <location>
        <begin position="97"/>
        <end position="145"/>
    </location>
</feature>
<organism evidence="2 3">
    <name type="scientific">Fusibacter paucivorans</name>
    <dbReference type="NCBI Taxonomy" id="76009"/>
    <lineage>
        <taxon>Bacteria</taxon>
        <taxon>Bacillati</taxon>
        <taxon>Bacillota</taxon>
        <taxon>Clostridia</taxon>
        <taxon>Eubacteriales</taxon>
        <taxon>Eubacteriales Family XII. Incertae Sedis</taxon>
        <taxon>Fusibacter</taxon>
    </lineage>
</organism>
<comment type="caution">
    <text evidence="2">The sequence shown here is derived from an EMBL/GenBank/DDBJ whole genome shotgun (WGS) entry which is preliminary data.</text>
</comment>
<dbReference type="Proteomes" id="UP000746471">
    <property type="component" value="Unassembled WGS sequence"/>
</dbReference>
<dbReference type="EMBL" id="JAHBCL010000016">
    <property type="protein sequence ID" value="MBS7527118.1"/>
    <property type="molecule type" value="Genomic_DNA"/>
</dbReference>
<reference evidence="2 3" key="1">
    <citation type="submission" date="2021-05" db="EMBL/GenBank/DDBJ databases">
        <title>Fusibacter ferrireducens sp. nov., an anaerobic, sulfur- and Fe-reducing bacterium isolated from the mangrove sediment.</title>
        <authorList>
            <person name="Qiu D."/>
        </authorList>
    </citation>
    <scope>NUCLEOTIDE SEQUENCE [LARGE SCALE GENOMIC DNA]</scope>
    <source>
        <strain evidence="2 3">DSM 12116</strain>
    </source>
</reference>
<dbReference type="InterPro" id="IPR036388">
    <property type="entry name" value="WH-like_DNA-bd_sf"/>
</dbReference>
<dbReference type="InterPro" id="IPR007630">
    <property type="entry name" value="RNA_pol_sigma70_r4"/>
</dbReference>
<accession>A0ABS5PPY0</accession>
<evidence type="ECO:0000259" key="1">
    <source>
        <dbReference type="Pfam" id="PF04545"/>
    </source>
</evidence>
<sequence>MLIKMRIPDYEKKYPTASKEVINVLKRSERKLRYLEYDLKVERFVLDETKQVAFFIPSREDSLERLIDADVQFVDDETNVEDMAIEAVMIAKLKESLGLLSAEELEMIHALFYQGLTEREYAKNVGIPQKTINDRKARILRKLKKLLENQK</sequence>
<dbReference type="RefSeq" id="WP_213236976.1">
    <property type="nucleotide sequence ID" value="NZ_JAHBCL010000016.1"/>
</dbReference>
<keyword evidence="3" id="KW-1185">Reference proteome</keyword>
<dbReference type="SUPFAM" id="SSF88659">
    <property type="entry name" value="Sigma3 and sigma4 domains of RNA polymerase sigma factors"/>
    <property type="match status" value="1"/>
</dbReference>